<dbReference type="OrthoDB" id="982275at2"/>
<protein>
    <recommendedName>
        <fullName evidence="2">HPt domain-containing protein</fullName>
    </recommendedName>
</protein>
<dbReference type="RefSeq" id="WP_102756450.1">
    <property type="nucleotide sequence ID" value="NZ_CP025791.1"/>
</dbReference>
<dbReference type="GO" id="GO:0000160">
    <property type="term" value="P:phosphorelay signal transduction system"/>
    <property type="evidence" value="ECO:0007669"/>
    <property type="project" value="InterPro"/>
</dbReference>
<evidence type="ECO:0000313" key="4">
    <source>
        <dbReference type="Proteomes" id="UP000235826"/>
    </source>
</evidence>
<keyword evidence="1" id="KW-0597">Phosphoprotein</keyword>
<evidence type="ECO:0000259" key="2">
    <source>
        <dbReference type="PROSITE" id="PS50894"/>
    </source>
</evidence>
<dbReference type="GO" id="GO:0004672">
    <property type="term" value="F:protein kinase activity"/>
    <property type="evidence" value="ECO:0007669"/>
    <property type="project" value="UniProtKB-ARBA"/>
</dbReference>
<gene>
    <name evidence="3" type="ORF">C1H87_14220</name>
</gene>
<sequence length="120" mass="13985">MIKSNYHYINIDIVRENTLDDISIIKEIMELFLELIDEYIEALTLQVPAKNWQTLFKATHKIKPNISMFGISELESTILQLESNFKNEQNLDTIETLVNHCLTVFKAVKEEIQSEIKINS</sequence>
<organism evidence="3 4">
    <name type="scientific">Flavivirga eckloniae</name>
    <dbReference type="NCBI Taxonomy" id="1803846"/>
    <lineage>
        <taxon>Bacteria</taxon>
        <taxon>Pseudomonadati</taxon>
        <taxon>Bacteroidota</taxon>
        <taxon>Flavobacteriia</taxon>
        <taxon>Flavobacteriales</taxon>
        <taxon>Flavobacteriaceae</taxon>
        <taxon>Flavivirga</taxon>
    </lineage>
</organism>
<dbReference type="KEGG" id="fek:C1H87_14220"/>
<dbReference type="InterPro" id="IPR008207">
    <property type="entry name" value="Sig_transdc_His_kin_Hpt_dom"/>
</dbReference>
<name>A0A2K9PTB7_9FLAO</name>
<dbReference type="Pfam" id="PF01627">
    <property type="entry name" value="Hpt"/>
    <property type="match status" value="1"/>
</dbReference>
<dbReference type="InterPro" id="IPR036641">
    <property type="entry name" value="HPT_dom_sf"/>
</dbReference>
<accession>A0A2K9PTB7</accession>
<feature type="modified residue" description="Phosphohistidine" evidence="1">
    <location>
        <position position="60"/>
    </location>
</feature>
<keyword evidence="4" id="KW-1185">Reference proteome</keyword>
<dbReference type="EMBL" id="CP025791">
    <property type="protein sequence ID" value="AUP79797.1"/>
    <property type="molecule type" value="Genomic_DNA"/>
</dbReference>
<evidence type="ECO:0000313" key="3">
    <source>
        <dbReference type="EMBL" id="AUP79797.1"/>
    </source>
</evidence>
<dbReference type="Gene3D" id="1.20.120.160">
    <property type="entry name" value="HPT domain"/>
    <property type="match status" value="1"/>
</dbReference>
<feature type="domain" description="HPt" evidence="2">
    <location>
        <begin position="21"/>
        <end position="115"/>
    </location>
</feature>
<reference evidence="3 4" key="1">
    <citation type="submission" date="2018-01" db="EMBL/GenBank/DDBJ databases">
        <title>Complete genome sequence of Flavivirga eckloniae ECD14 isolated from seaweed Ecklonia cava.</title>
        <authorList>
            <person name="Lee J.H."/>
            <person name="Baik K.S."/>
            <person name="Seong C.N."/>
        </authorList>
    </citation>
    <scope>NUCLEOTIDE SEQUENCE [LARGE SCALE GENOMIC DNA]</scope>
    <source>
        <strain evidence="3 4">ECD14</strain>
    </source>
</reference>
<dbReference type="Proteomes" id="UP000235826">
    <property type="component" value="Chromosome"/>
</dbReference>
<dbReference type="SUPFAM" id="SSF47226">
    <property type="entry name" value="Histidine-containing phosphotransfer domain, HPT domain"/>
    <property type="match status" value="1"/>
</dbReference>
<dbReference type="AlphaFoldDB" id="A0A2K9PTB7"/>
<dbReference type="PROSITE" id="PS50894">
    <property type="entry name" value="HPT"/>
    <property type="match status" value="1"/>
</dbReference>
<evidence type="ECO:0000256" key="1">
    <source>
        <dbReference type="PROSITE-ProRule" id="PRU00110"/>
    </source>
</evidence>
<proteinExistence type="predicted"/>